<dbReference type="InterPro" id="IPR013783">
    <property type="entry name" value="Ig-like_fold"/>
</dbReference>
<dbReference type="InterPro" id="IPR036179">
    <property type="entry name" value="Ig-like_dom_sf"/>
</dbReference>
<dbReference type="InterPro" id="IPR050488">
    <property type="entry name" value="Ig_Fc_receptor"/>
</dbReference>
<evidence type="ECO:0000259" key="4">
    <source>
        <dbReference type="PROSITE" id="PS50835"/>
    </source>
</evidence>
<dbReference type="SMART" id="SM00409">
    <property type="entry name" value="IG"/>
    <property type="match status" value="2"/>
</dbReference>
<proteinExistence type="predicted"/>
<dbReference type="GO" id="GO:0006955">
    <property type="term" value="P:immune response"/>
    <property type="evidence" value="ECO:0007669"/>
    <property type="project" value="TreeGrafter"/>
</dbReference>
<keyword evidence="5" id="KW-0675">Receptor</keyword>
<dbReference type="PROSITE" id="PS50835">
    <property type="entry name" value="IG_LIKE"/>
    <property type="match status" value="2"/>
</dbReference>
<evidence type="ECO:0000313" key="6">
    <source>
        <dbReference type="Proteomes" id="UP000298787"/>
    </source>
</evidence>
<dbReference type="SUPFAM" id="SSF48726">
    <property type="entry name" value="Immunoglobulin"/>
    <property type="match status" value="1"/>
</dbReference>
<sequence length="503" mass="54766">MCYFRLKRMCCAMSSILKNFSFASPPAQKYKNLPQSLFQTNKATIMDTVISLLVLFTLPQFAVPQGYVTSFRAVAEMVTGNSRIFSGESIRLRCSIPDDHRSTWSYLWFKESEQLSQRGEHLVLWKAHIKDSGKFYCKGVRDTAVGNTYTLLSLPVDINVDGGWAILQAPSHPGLVGDTLKVTCLVRATPELRQVILYKDGIEVMRRDGDKTDPNFFLTNLTLKDDGMYSCRASWNVQRRTRSVISSNTPVQVLEILSQPVLEIVTTGNLIPENKMKLVCHVQYNAPAPAPPRSYYFYKNGNLLGTAKSDNRDVVKQSPGWYSCKVKVPLLGLLMWSEPKSFGQVTEPQTRTPQILVARGTSPRSTDPIGPQTTKPPIHPTTLGPLAPSISSLPPTAEPTITWPSLPQTTETPASIQSTEVSVQLSDPTLKPSIPATVHESGESGDMSGGSGDMSGGSGNMFGGSGDMSGGSGDMFGGSGDMSGGSGDWPGDFDDMSWNSTSI</sequence>
<dbReference type="InterPro" id="IPR003599">
    <property type="entry name" value="Ig_sub"/>
</dbReference>
<dbReference type="InterPro" id="IPR007110">
    <property type="entry name" value="Ig-like_dom"/>
</dbReference>
<dbReference type="Pfam" id="PF13895">
    <property type="entry name" value="Ig_2"/>
    <property type="match status" value="2"/>
</dbReference>
<dbReference type="EMBL" id="CM014090">
    <property type="protein sequence ID" value="TKS80955.1"/>
    <property type="molecule type" value="Genomic_DNA"/>
</dbReference>
<dbReference type="PANTHER" id="PTHR11481">
    <property type="entry name" value="IMMUNOGLOBULIN FC RECEPTOR"/>
    <property type="match status" value="1"/>
</dbReference>
<evidence type="ECO:0000256" key="2">
    <source>
        <dbReference type="ARBA" id="ARBA00023157"/>
    </source>
</evidence>
<dbReference type="AlphaFoldDB" id="A0A4U5V3Q0"/>
<dbReference type="GO" id="GO:0007166">
    <property type="term" value="P:cell surface receptor signaling pathway"/>
    <property type="evidence" value="ECO:0007669"/>
    <property type="project" value="TreeGrafter"/>
</dbReference>
<feature type="compositionally biased region" description="Gly residues" evidence="3">
    <location>
        <begin position="447"/>
        <end position="488"/>
    </location>
</feature>
<keyword evidence="2" id="KW-1015">Disulfide bond</keyword>
<keyword evidence="1" id="KW-0732">Signal</keyword>
<keyword evidence="6" id="KW-1185">Reference proteome</keyword>
<name>A0A4U5V3Q0_COLLU</name>
<organism evidence="5 6">
    <name type="scientific">Collichthys lucidus</name>
    <name type="common">Big head croaker</name>
    <name type="synonym">Sciaena lucida</name>
    <dbReference type="NCBI Taxonomy" id="240159"/>
    <lineage>
        <taxon>Eukaryota</taxon>
        <taxon>Metazoa</taxon>
        <taxon>Chordata</taxon>
        <taxon>Craniata</taxon>
        <taxon>Vertebrata</taxon>
        <taxon>Euteleostomi</taxon>
        <taxon>Actinopterygii</taxon>
        <taxon>Neopterygii</taxon>
        <taxon>Teleostei</taxon>
        <taxon>Neoteleostei</taxon>
        <taxon>Acanthomorphata</taxon>
        <taxon>Eupercaria</taxon>
        <taxon>Sciaenidae</taxon>
        <taxon>Collichthys</taxon>
    </lineage>
</organism>
<dbReference type="GO" id="GO:0009897">
    <property type="term" value="C:external side of plasma membrane"/>
    <property type="evidence" value="ECO:0007669"/>
    <property type="project" value="TreeGrafter"/>
</dbReference>
<feature type="domain" description="Ig-like" evidence="4">
    <location>
        <begin position="64"/>
        <end position="153"/>
    </location>
</feature>
<evidence type="ECO:0000313" key="5">
    <source>
        <dbReference type="EMBL" id="TKS80955.1"/>
    </source>
</evidence>
<feature type="compositionally biased region" description="Polar residues" evidence="3">
    <location>
        <begin position="402"/>
        <end position="427"/>
    </location>
</feature>
<feature type="domain" description="Ig-like" evidence="4">
    <location>
        <begin position="177"/>
        <end position="246"/>
    </location>
</feature>
<dbReference type="PANTHER" id="PTHR11481:SF64">
    <property type="entry name" value="FC RECEPTOR-LIKE PROTEIN 4"/>
    <property type="match status" value="1"/>
</dbReference>
<gene>
    <name evidence="5" type="ORF">D9C73_015059</name>
</gene>
<reference evidence="5 6" key="1">
    <citation type="submission" date="2019-01" db="EMBL/GenBank/DDBJ databases">
        <title>Genome Assembly of Collichthys lucidus.</title>
        <authorList>
            <person name="Cai M."/>
            <person name="Xiao S."/>
        </authorList>
    </citation>
    <scope>NUCLEOTIDE SEQUENCE [LARGE SCALE GENOMIC DNA]</scope>
    <source>
        <strain evidence="5">JT15FE1705JMU</strain>
        <tissue evidence="5">Muscle</tissue>
    </source>
</reference>
<accession>A0A4U5V3Q0</accession>
<dbReference type="OrthoDB" id="8917564at2759"/>
<protein>
    <submittedName>
        <fullName evidence="5">Fc receptor-like protein 5</fullName>
    </submittedName>
</protein>
<evidence type="ECO:0000256" key="1">
    <source>
        <dbReference type="ARBA" id="ARBA00022729"/>
    </source>
</evidence>
<dbReference type="STRING" id="240159.A0A4U5V3Q0"/>
<dbReference type="Proteomes" id="UP000298787">
    <property type="component" value="Chromosome 13"/>
</dbReference>
<dbReference type="Gene3D" id="2.60.40.10">
    <property type="entry name" value="Immunoglobulins"/>
    <property type="match status" value="2"/>
</dbReference>
<dbReference type="GO" id="GO:0004888">
    <property type="term" value="F:transmembrane signaling receptor activity"/>
    <property type="evidence" value="ECO:0007669"/>
    <property type="project" value="TreeGrafter"/>
</dbReference>
<feature type="region of interest" description="Disordered" evidence="3">
    <location>
        <begin position="359"/>
        <end position="503"/>
    </location>
</feature>
<evidence type="ECO:0000256" key="3">
    <source>
        <dbReference type="SAM" id="MobiDB-lite"/>
    </source>
</evidence>